<dbReference type="EMBL" id="JAAALK010000286">
    <property type="protein sequence ID" value="KAG8061677.1"/>
    <property type="molecule type" value="Genomic_DNA"/>
</dbReference>
<name>A0A8J5S6U7_ZIZPA</name>
<protein>
    <submittedName>
        <fullName evidence="1">Uncharacterized protein</fullName>
    </submittedName>
</protein>
<proteinExistence type="predicted"/>
<reference evidence="1" key="2">
    <citation type="submission" date="2021-02" db="EMBL/GenBank/DDBJ databases">
        <authorList>
            <person name="Kimball J.A."/>
            <person name="Haas M.W."/>
            <person name="Macchietto M."/>
            <person name="Kono T."/>
            <person name="Duquette J."/>
            <person name="Shao M."/>
        </authorList>
    </citation>
    <scope>NUCLEOTIDE SEQUENCE</scope>
    <source>
        <tissue evidence="1">Fresh leaf tissue</tissue>
    </source>
</reference>
<reference evidence="1" key="1">
    <citation type="journal article" date="2021" name="bioRxiv">
        <title>Whole Genome Assembly and Annotation of Northern Wild Rice, Zizania palustris L., Supports a Whole Genome Duplication in the Zizania Genus.</title>
        <authorList>
            <person name="Haas M."/>
            <person name="Kono T."/>
            <person name="Macchietto M."/>
            <person name="Millas R."/>
            <person name="McGilp L."/>
            <person name="Shao M."/>
            <person name="Duquette J."/>
            <person name="Hirsch C.N."/>
            <person name="Kimball J."/>
        </authorList>
    </citation>
    <scope>NUCLEOTIDE SEQUENCE</scope>
    <source>
        <tissue evidence="1">Fresh leaf tissue</tissue>
    </source>
</reference>
<gene>
    <name evidence="1" type="ORF">GUJ93_ZPchr0003g17011</name>
</gene>
<keyword evidence="2" id="KW-1185">Reference proteome</keyword>
<organism evidence="1 2">
    <name type="scientific">Zizania palustris</name>
    <name type="common">Northern wild rice</name>
    <dbReference type="NCBI Taxonomy" id="103762"/>
    <lineage>
        <taxon>Eukaryota</taxon>
        <taxon>Viridiplantae</taxon>
        <taxon>Streptophyta</taxon>
        <taxon>Embryophyta</taxon>
        <taxon>Tracheophyta</taxon>
        <taxon>Spermatophyta</taxon>
        <taxon>Magnoliopsida</taxon>
        <taxon>Liliopsida</taxon>
        <taxon>Poales</taxon>
        <taxon>Poaceae</taxon>
        <taxon>BOP clade</taxon>
        <taxon>Oryzoideae</taxon>
        <taxon>Oryzeae</taxon>
        <taxon>Zizaniinae</taxon>
        <taxon>Zizania</taxon>
    </lineage>
</organism>
<sequence length="120" mass="13423">MTSTCNSVKGEIEEEEWDRFLVIASTGRTTVVQTWSRFTMAILVYMIGFSIKQEVVSSKASENINLSENIFAEVTGYSGTEEISTSLDTALISSECFMLLHYCQVLFHYSGMLLSVDLNP</sequence>
<evidence type="ECO:0000313" key="2">
    <source>
        <dbReference type="Proteomes" id="UP000729402"/>
    </source>
</evidence>
<accession>A0A8J5S6U7</accession>
<comment type="caution">
    <text evidence="1">The sequence shown here is derived from an EMBL/GenBank/DDBJ whole genome shotgun (WGS) entry which is preliminary data.</text>
</comment>
<dbReference type="AlphaFoldDB" id="A0A8J5S6U7"/>
<dbReference type="Proteomes" id="UP000729402">
    <property type="component" value="Unassembled WGS sequence"/>
</dbReference>
<evidence type="ECO:0000313" key="1">
    <source>
        <dbReference type="EMBL" id="KAG8061677.1"/>
    </source>
</evidence>